<evidence type="ECO:0000256" key="2">
    <source>
        <dbReference type="ARBA" id="ARBA00022617"/>
    </source>
</evidence>
<dbReference type="GO" id="GO:0005506">
    <property type="term" value="F:iron ion binding"/>
    <property type="evidence" value="ECO:0007669"/>
    <property type="project" value="InterPro"/>
</dbReference>
<feature type="signal peptide" evidence="8">
    <location>
        <begin position="1"/>
        <end position="34"/>
    </location>
</feature>
<evidence type="ECO:0000256" key="6">
    <source>
        <dbReference type="PIRSR" id="PIRSR000027-1"/>
    </source>
</evidence>
<evidence type="ECO:0000313" key="9">
    <source>
        <dbReference type="EMBL" id="EGZ49996.1"/>
    </source>
</evidence>
<evidence type="ECO:0000313" key="10">
    <source>
        <dbReference type="Proteomes" id="UP000005336"/>
    </source>
</evidence>
<name>G4CNI2_9NEIS</name>
<keyword evidence="5 6" id="KW-0408">Iron</keyword>
<keyword evidence="10" id="KW-1185">Reference proteome</keyword>
<evidence type="ECO:0000256" key="8">
    <source>
        <dbReference type="SAM" id="SignalP"/>
    </source>
</evidence>
<dbReference type="InterPro" id="IPR002321">
    <property type="entry name" value="Cyt_c_II"/>
</dbReference>
<dbReference type="PRINTS" id="PR00608">
    <property type="entry name" value="CYTCHROMECII"/>
</dbReference>
<dbReference type="Gene3D" id="1.20.120.10">
    <property type="entry name" value="Cytochrome c/b562"/>
    <property type="match status" value="1"/>
</dbReference>
<evidence type="ECO:0000256" key="7">
    <source>
        <dbReference type="PIRSR" id="PIRSR000027-2"/>
    </source>
</evidence>
<dbReference type="GO" id="GO:0020037">
    <property type="term" value="F:heme binding"/>
    <property type="evidence" value="ECO:0007669"/>
    <property type="project" value="InterPro"/>
</dbReference>
<keyword evidence="2 7" id="KW-0349">Heme</keyword>
<evidence type="ECO:0008006" key="11">
    <source>
        <dbReference type="Google" id="ProtNLM"/>
    </source>
</evidence>
<dbReference type="SUPFAM" id="SSF47175">
    <property type="entry name" value="Cytochromes"/>
    <property type="match status" value="1"/>
</dbReference>
<feature type="binding site" description="covalent" evidence="7">
    <location>
        <position position="153"/>
    </location>
    <ligand>
        <name>heme c</name>
        <dbReference type="ChEBI" id="CHEBI:61717"/>
    </ligand>
</feature>
<dbReference type="STRING" id="1030841.HMPREF9370_0641"/>
<comment type="caution">
    <text evidence="9">The sequence shown here is derived from an EMBL/GenBank/DDBJ whole genome shotgun (WGS) entry which is preliminary data.</text>
</comment>
<dbReference type="InterPro" id="IPR015984">
    <property type="entry name" value="Cyt_c_prime_subgr"/>
</dbReference>
<dbReference type="AlphaFoldDB" id="G4CNI2"/>
<evidence type="ECO:0000256" key="4">
    <source>
        <dbReference type="ARBA" id="ARBA00022982"/>
    </source>
</evidence>
<feature type="binding site" description="covalent" evidence="7">
    <location>
        <position position="150"/>
    </location>
    <ligand>
        <name>heme c</name>
        <dbReference type="ChEBI" id="CHEBI:61717"/>
    </ligand>
</feature>
<evidence type="ECO:0000256" key="1">
    <source>
        <dbReference type="ARBA" id="ARBA00022448"/>
    </source>
</evidence>
<dbReference type="PATRIC" id="fig|1030841.3.peg.633"/>
<proteinExistence type="predicted"/>
<dbReference type="GO" id="GO:0042597">
    <property type="term" value="C:periplasmic space"/>
    <property type="evidence" value="ECO:0007669"/>
    <property type="project" value="InterPro"/>
</dbReference>
<evidence type="ECO:0000256" key="3">
    <source>
        <dbReference type="ARBA" id="ARBA00022723"/>
    </source>
</evidence>
<reference evidence="9 10" key="1">
    <citation type="submission" date="2011-06" db="EMBL/GenBank/DDBJ databases">
        <authorList>
            <person name="Muzny D."/>
            <person name="Qin X."/>
            <person name="Deng J."/>
            <person name="Jiang H."/>
            <person name="Liu Y."/>
            <person name="Qu J."/>
            <person name="Song X.-Z."/>
            <person name="Zhang L."/>
            <person name="Thornton R."/>
            <person name="Coyle M."/>
            <person name="Francisco L."/>
            <person name="Jackson L."/>
            <person name="Javaid M."/>
            <person name="Korchina V."/>
            <person name="Kovar C."/>
            <person name="Mata R."/>
            <person name="Mathew T."/>
            <person name="Ngo R."/>
            <person name="Nguyen L."/>
            <person name="Nguyen N."/>
            <person name="Okwuonu G."/>
            <person name="Ongeri F."/>
            <person name="Pham C."/>
            <person name="Simmons D."/>
            <person name="Wilczek-Boney K."/>
            <person name="Hale W."/>
            <person name="Jakkamsetti A."/>
            <person name="Pham P."/>
            <person name="Ruth R."/>
            <person name="San Lucas F."/>
            <person name="Warren J."/>
            <person name="Zhang J."/>
            <person name="Zhao Z."/>
            <person name="Zhou C."/>
            <person name="Zhu D."/>
            <person name="Lee S."/>
            <person name="Bess C."/>
            <person name="Blankenburg K."/>
            <person name="Forbes L."/>
            <person name="Fu Q."/>
            <person name="Gubbala S."/>
            <person name="Hirani K."/>
            <person name="Jayaseelan J.C."/>
            <person name="Lara F."/>
            <person name="Munidasa M."/>
            <person name="Palculict T."/>
            <person name="Patil S."/>
            <person name="Pu L.-L."/>
            <person name="Saada N."/>
            <person name="Tang L."/>
            <person name="Weissenberger G."/>
            <person name="Zhu Y."/>
            <person name="Hemphill L."/>
            <person name="Shang Y."/>
            <person name="Youmans B."/>
            <person name="Ayvaz T."/>
            <person name="Ross M."/>
            <person name="Santibanez J."/>
            <person name="Aqrawi P."/>
            <person name="Gross S."/>
            <person name="Joshi V."/>
            <person name="Fowler G."/>
            <person name="Nazareth L."/>
            <person name="Reid J."/>
            <person name="Worley K."/>
            <person name="Petrosino J."/>
            <person name="Highlander S."/>
            <person name="Gibbs R."/>
        </authorList>
    </citation>
    <scope>NUCLEOTIDE SEQUENCE [LARGE SCALE GENOMIC DNA]</scope>
    <source>
        <strain evidence="9 10">9715</strain>
    </source>
</reference>
<keyword evidence="3 6" id="KW-0479">Metal-binding</keyword>
<dbReference type="Pfam" id="PF01322">
    <property type="entry name" value="Cytochrom_C_2"/>
    <property type="match status" value="1"/>
</dbReference>
<dbReference type="EMBL" id="AGAZ01000026">
    <property type="protein sequence ID" value="EGZ49996.1"/>
    <property type="molecule type" value="Genomic_DNA"/>
</dbReference>
<gene>
    <name evidence="9" type="ORF">HMPREF9370_0641</name>
</gene>
<evidence type="ECO:0000256" key="5">
    <source>
        <dbReference type="ARBA" id="ARBA00023004"/>
    </source>
</evidence>
<keyword evidence="4" id="KW-0249">Electron transport</keyword>
<dbReference type="PROSITE" id="PS51009">
    <property type="entry name" value="CYTCII"/>
    <property type="match status" value="1"/>
</dbReference>
<sequence length="159" mass="17450">MLQQTINNKIKGHTMKKHFLTTLCFCLIAGLAHADAGDIKARQQYMKEWRGLNKKMGDILKKHNTASFPTDSFAALAAQLNETANEPWQHYNAGSDGAGSDASADVWRKPQEFQAAIKRFNAAASALDQAAKSGNYDAVKTAFDKVGQSCKACHQSFKQ</sequence>
<dbReference type="GO" id="GO:0022900">
    <property type="term" value="P:electron transport chain"/>
    <property type="evidence" value="ECO:0007669"/>
    <property type="project" value="InterPro"/>
</dbReference>
<protein>
    <recommendedName>
        <fullName evidence="11">Cytochrome c</fullName>
    </recommendedName>
</protein>
<dbReference type="Proteomes" id="UP000005336">
    <property type="component" value="Unassembled WGS sequence"/>
</dbReference>
<organism evidence="9 10">
    <name type="scientific">Neisseria wadsworthii 9715</name>
    <dbReference type="NCBI Taxonomy" id="1030841"/>
    <lineage>
        <taxon>Bacteria</taxon>
        <taxon>Pseudomonadati</taxon>
        <taxon>Pseudomonadota</taxon>
        <taxon>Betaproteobacteria</taxon>
        <taxon>Neisseriales</taxon>
        <taxon>Neisseriaceae</taxon>
        <taxon>Neisseria</taxon>
    </lineage>
</organism>
<comment type="PTM">
    <text evidence="7">Binds 1 heme group per subunit.</text>
</comment>
<feature type="chain" id="PRO_5003462175" description="Cytochrome c" evidence="8">
    <location>
        <begin position="35"/>
        <end position="159"/>
    </location>
</feature>
<dbReference type="GO" id="GO:0009055">
    <property type="term" value="F:electron transfer activity"/>
    <property type="evidence" value="ECO:0007669"/>
    <property type="project" value="InterPro"/>
</dbReference>
<dbReference type="HOGENOM" id="CLU_106713_4_0_4"/>
<dbReference type="InterPro" id="IPR012127">
    <property type="entry name" value="Cyt_c_prime"/>
</dbReference>
<dbReference type="InterPro" id="IPR010980">
    <property type="entry name" value="Cyt_c/b562"/>
</dbReference>
<keyword evidence="1" id="KW-0813">Transport</keyword>
<accession>G4CNI2</accession>
<keyword evidence="8" id="KW-0732">Signal</keyword>
<dbReference type="PIRSF" id="PIRSF000027">
    <property type="entry name" value="Cytc_c_prime"/>
    <property type="match status" value="1"/>
</dbReference>
<feature type="binding site" description="axial binding residue" evidence="6">
    <location>
        <position position="154"/>
    </location>
    <ligand>
        <name>heme c</name>
        <dbReference type="ChEBI" id="CHEBI:61717"/>
    </ligand>
    <ligandPart>
        <name>Fe</name>
        <dbReference type="ChEBI" id="CHEBI:18248"/>
    </ligandPart>
</feature>